<name>A0AA43AZA1_9BURK</name>
<organism evidence="2 3">
    <name type="scientific">Achromobacter marplatensis</name>
    <dbReference type="NCBI Taxonomy" id="470868"/>
    <lineage>
        <taxon>Bacteria</taxon>
        <taxon>Pseudomonadati</taxon>
        <taxon>Pseudomonadota</taxon>
        <taxon>Betaproteobacteria</taxon>
        <taxon>Burkholderiales</taxon>
        <taxon>Alcaligenaceae</taxon>
        <taxon>Achromobacter</taxon>
    </lineage>
</organism>
<dbReference type="InterPro" id="IPR011059">
    <property type="entry name" value="Metal-dep_hydrolase_composite"/>
</dbReference>
<evidence type="ECO:0000313" key="2">
    <source>
        <dbReference type="EMBL" id="MDH2052011.1"/>
    </source>
</evidence>
<dbReference type="InterPro" id="IPR051781">
    <property type="entry name" value="Metallo-dep_Hydrolase"/>
</dbReference>
<dbReference type="SUPFAM" id="SSF51556">
    <property type="entry name" value="Metallo-dependent hydrolases"/>
    <property type="match status" value="1"/>
</dbReference>
<evidence type="ECO:0000313" key="3">
    <source>
        <dbReference type="Proteomes" id="UP001161276"/>
    </source>
</evidence>
<dbReference type="Pfam" id="PF01979">
    <property type="entry name" value="Amidohydro_1"/>
    <property type="match status" value="1"/>
</dbReference>
<sequence>MPHYITNGTLIDGTGAVPTPLAWLEIDNNRITRIVARSRDEEPLPAGAADIVDASGLTVMPGLIDAHCHISYGVARAIEEQDLYGSAEYRAIRGVYHARSVLQAGVTSFSDPGGSWYVAVAVRDAIKAGLFPGPRISAAGRYLSNNVALTDYFPSWIGAPDSGVGVMARTREEMVNVVREQVKNGVDFIKVAASGENPILTPAGGSIASVPSFRAEELRVIVEEAHRLGRRVTAHARSGQSVVDCIEAGMDWIMHADCMNRQEADKLAASGIPCCPALTFMANIADWGHLAGCTQARIDRFKAYVDNAQKILSYAHEQGVTMMCGTDTGFAVTPYGEWHAREPELFVTMLGMSNLQAITCATRNAAIAVDPENVGTLETGKLADILLIDGDPCADIKVLQDKSRIRAVFLGGAPVDLTPAKESIRWPWERSLAISQTELYRQTVQQAA</sequence>
<dbReference type="Gene3D" id="3.20.20.140">
    <property type="entry name" value="Metal-dependent hydrolases"/>
    <property type="match status" value="1"/>
</dbReference>
<dbReference type="PANTHER" id="PTHR43135:SF3">
    <property type="entry name" value="ALPHA-D-RIBOSE 1-METHYLPHOSPHONATE 5-TRIPHOSPHATE DIPHOSPHATASE"/>
    <property type="match status" value="1"/>
</dbReference>
<dbReference type="GO" id="GO:0016810">
    <property type="term" value="F:hydrolase activity, acting on carbon-nitrogen (but not peptide) bonds"/>
    <property type="evidence" value="ECO:0007669"/>
    <property type="project" value="InterPro"/>
</dbReference>
<proteinExistence type="predicted"/>
<dbReference type="SUPFAM" id="SSF51338">
    <property type="entry name" value="Composite domain of metallo-dependent hydrolases"/>
    <property type="match status" value="1"/>
</dbReference>
<dbReference type="AlphaFoldDB" id="A0AA43AZA1"/>
<protein>
    <submittedName>
        <fullName evidence="2">Amidohydrolase family protein</fullName>
    </submittedName>
</protein>
<dbReference type="CDD" id="cd01299">
    <property type="entry name" value="Met_dep_hydrolase_A"/>
    <property type="match status" value="1"/>
</dbReference>
<comment type="caution">
    <text evidence="2">The sequence shown here is derived from an EMBL/GenBank/DDBJ whole genome shotgun (WGS) entry which is preliminary data.</text>
</comment>
<feature type="domain" description="Amidohydrolase-related" evidence="1">
    <location>
        <begin position="58"/>
        <end position="413"/>
    </location>
</feature>
<dbReference type="InterPro" id="IPR057744">
    <property type="entry name" value="OTAase-like"/>
</dbReference>
<dbReference type="InterPro" id="IPR006680">
    <property type="entry name" value="Amidohydro-rel"/>
</dbReference>
<gene>
    <name evidence="2" type="ORF">N5K24_16510</name>
</gene>
<dbReference type="PANTHER" id="PTHR43135">
    <property type="entry name" value="ALPHA-D-RIBOSE 1-METHYLPHOSPHONATE 5-TRIPHOSPHATE DIPHOSPHATASE"/>
    <property type="match status" value="1"/>
</dbReference>
<dbReference type="RefSeq" id="WP_006223171.1">
    <property type="nucleotide sequence ID" value="NZ_ALJE01000006.1"/>
</dbReference>
<reference evidence="2" key="1">
    <citation type="submission" date="2022-09" db="EMBL/GenBank/DDBJ databases">
        <title>Intensive care unit water sources are persistently colonized with multi-drug resistant bacteria and are the site of extensive horizontal gene transfer of antibiotic resistance genes.</title>
        <authorList>
            <person name="Diorio-Toth L."/>
        </authorList>
    </citation>
    <scope>NUCLEOTIDE SEQUENCE</scope>
    <source>
        <strain evidence="2">GD03676</strain>
    </source>
</reference>
<dbReference type="Gene3D" id="2.30.40.10">
    <property type="entry name" value="Urease, subunit C, domain 1"/>
    <property type="match status" value="1"/>
</dbReference>
<dbReference type="EMBL" id="JAOCKG010000006">
    <property type="protein sequence ID" value="MDH2052011.1"/>
    <property type="molecule type" value="Genomic_DNA"/>
</dbReference>
<dbReference type="InterPro" id="IPR032466">
    <property type="entry name" value="Metal_Hydrolase"/>
</dbReference>
<dbReference type="Proteomes" id="UP001161276">
    <property type="component" value="Unassembled WGS sequence"/>
</dbReference>
<accession>A0AA43AZA1</accession>
<evidence type="ECO:0000259" key="1">
    <source>
        <dbReference type="Pfam" id="PF01979"/>
    </source>
</evidence>